<dbReference type="Proteomes" id="UP001432027">
    <property type="component" value="Unassembled WGS sequence"/>
</dbReference>
<feature type="region of interest" description="Disordered" evidence="2">
    <location>
        <begin position="348"/>
        <end position="408"/>
    </location>
</feature>
<evidence type="ECO:0000313" key="4">
    <source>
        <dbReference type="Proteomes" id="UP001432027"/>
    </source>
</evidence>
<feature type="coiled-coil region" evidence="1">
    <location>
        <begin position="504"/>
        <end position="567"/>
    </location>
</feature>
<keyword evidence="1" id="KW-0175">Coiled coil</keyword>
<name>A0AAV5TKP4_9BILA</name>
<feature type="coiled-coil region" evidence="1">
    <location>
        <begin position="593"/>
        <end position="620"/>
    </location>
</feature>
<dbReference type="EMBL" id="BTSX01000004">
    <property type="protein sequence ID" value="GMS94792.1"/>
    <property type="molecule type" value="Genomic_DNA"/>
</dbReference>
<evidence type="ECO:0000313" key="3">
    <source>
        <dbReference type="EMBL" id="GMS94792.1"/>
    </source>
</evidence>
<gene>
    <name evidence="3" type="ORF">PENTCL1PPCAC_16967</name>
</gene>
<protein>
    <submittedName>
        <fullName evidence="3">Uncharacterized protein</fullName>
    </submittedName>
</protein>
<feature type="coiled-coil region" evidence="1">
    <location>
        <begin position="416"/>
        <end position="464"/>
    </location>
</feature>
<keyword evidence="4" id="KW-1185">Reference proteome</keyword>
<organism evidence="3 4">
    <name type="scientific">Pristionchus entomophagus</name>
    <dbReference type="NCBI Taxonomy" id="358040"/>
    <lineage>
        <taxon>Eukaryota</taxon>
        <taxon>Metazoa</taxon>
        <taxon>Ecdysozoa</taxon>
        <taxon>Nematoda</taxon>
        <taxon>Chromadorea</taxon>
        <taxon>Rhabditida</taxon>
        <taxon>Rhabditina</taxon>
        <taxon>Diplogasteromorpha</taxon>
        <taxon>Diplogasteroidea</taxon>
        <taxon>Neodiplogasteridae</taxon>
        <taxon>Pristionchus</taxon>
    </lineage>
</organism>
<comment type="caution">
    <text evidence="3">The sequence shown here is derived from an EMBL/GenBank/DDBJ whole genome shotgun (WGS) entry which is preliminary data.</text>
</comment>
<sequence length="624" mass="71641">SVGSAILVDGSTTRTRMSVAPSIEPSHALLAKYQSQVESHLDKVSQQLDEDIASMRRKLKEDRGIIDNHNERKTILEKEISKYEMEKLEHDKLFEDTLRKVSDREEALMRDEIMLQTTKDRAQRGKATSERNNEFRICIISDDDLRIRLDAANAKIAQFQLLLGGDKERKGHNRGLTRVREKAMEEGQRLAKEKNKQDDHIAQLRKDVAAADGALTKIREEVKQEIELFESNPKHTNQLRERANAFENETIIGADHFGELISKLKDRTAGSAKTDSEIVRAIRDELVKTVTRIRKQYSNLRQAKTGFEEDAESTDSELENLDGQHTSMALRTEMLQRQADEMEKLIASSSAARSKKNSRPSRPKTVRPGGGRTAHTGSTEESTDTLPTRKTPNKTPRVSSAVEKAKSRNVAAKRRLTAMKVAKDRLTIQLDEAEARVFFERDEVRELAQRLKKLEEDRIEVVRNKEKNAIDSVTTETLETREGKRAAERTLELQQQRDLVDFEMRELQSQIESEEQSLYELRKKLEPYEKMDVVAYEEERKGHAIELRRLKNYHTDLKRAIREKQKELSLSVVQRESAVDKANATLNLDTSVRTERHREVEEVQKQIEELEQELQTMGLSAVSL</sequence>
<accession>A0AAV5TKP4</accession>
<evidence type="ECO:0000256" key="2">
    <source>
        <dbReference type="SAM" id="MobiDB-lite"/>
    </source>
</evidence>
<feature type="non-terminal residue" evidence="3">
    <location>
        <position position="1"/>
    </location>
</feature>
<proteinExistence type="predicted"/>
<feature type="compositionally biased region" description="Basic residues" evidence="2">
    <location>
        <begin position="353"/>
        <end position="365"/>
    </location>
</feature>
<reference evidence="3" key="1">
    <citation type="submission" date="2023-10" db="EMBL/GenBank/DDBJ databases">
        <title>Genome assembly of Pristionchus species.</title>
        <authorList>
            <person name="Yoshida K."/>
            <person name="Sommer R.J."/>
        </authorList>
    </citation>
    <scope>NUCLEOTIDE SEQUENCE</scope>
    <source>
        <strain evidence="3">RS0144</strain>
    </source>
</reference>
<evidence type="ECO:0000256" key="1">
    <source>
        <dbReference type="SAM" id="Coils"/>
    </source>
</evidence>
<dbReference type="AlphaFoldDB" id="A0AAV5TKP4"/>
<feature type="compositionally biased region" description="Polar residues" evidence="2">
    <location>
        <begin position="375"/>
        <end position="398"/>
    </location>
</feature>